<organism evidence="1 2">
    <name type="scientific">Rubroshorea leprosula</name>
    <dbReference type="NCBI Taxonomy" id="152421"/>
    <lineage>
        <taxon>Eukaryota</taxon>
        <taxon>Viridiplantae</taxon>
        <taxon>Streptophyta</taxon>
        <taxon>Embryophyta</taxon>
        <taxon>Tracheophyta</taxon>
        <taxon>Spermatophyta</taxon>
        <taxon>Magnoliopsida</taxon>
        <taxon>eudicotyledons</taxon>
        <taxon>Gunneridae</taxon>
        <taxon>Pentapetalae</taxon>
        <taxon>rosids</taxon>
        <taxon>malvids</taxon>
        <taxon>Malvales</taxon>
        <taxon>Dipterocarpaceae</taxon>
        <taxon>Rubroshorea</taxon>
    </lineage>
</organism>
<accession>A0AAV5ITP0</accession>
<comment type="caution">
    <text evidence="1">The sequence shown here is derived from an EMBL/GenBank/DDBJ whole genome shotgun (WGS) entry which is preliminary data.</text>
</comment>
<keyword evidence="2" id="KW-1185">Reference proteome</keyword>
<evidence type="ECO:0000313" key="1">
    <source>
        <dbReference type="EMBL" id="GKV02523.1"/>
    </source>
</evidence>
<sequence length="36" mass="4142">MSLYGDLWPRKESAKGQIYFHTRIALNVFSELPSVS</sequence>
<name>A0AAV5ITP0_9ROSI</name>
<dbReference type="AlphaFoldDB" id="A0AAV5ITP0"/>
<protein>
    <submittedName>
        <fullName evidence="1">Uncharacterized protein</fullName>
    </submittedName>
</protein>
<dbReference type="Proteomes" id="UP001054252">
    <property type="component" value="Unassembled WGS sequence"/>
</dbReference>
<reference evidence="1 2" key="1">
    <citation type="journal article" date="2021" name="Commun. Biol.">
        <title>The genome of Shorea leprosula (Dipterocarpaceae) highlights the ecological relevance of drought in aseasonal tropical rainforests.</title>
        <authorList>
            <person name="Ng K.K.S."/>
            <person name="Kobayashi M.J."/>
            <person name="Fawcett J.A."/>
            <person name="Hatakeyama M."/>
            <person name="Paape T."/>
            <person name="Ng C.H."/>
            <person name="Ang C.C."/>
            <person name="Tnah L.H."/>
            <person name="Lee C.T."/>
            <person name="Nishiyama T."/>
            <person name="Sese J."/>
            <person name="O'Brien M.J."/>
            <person name="Copetti D."/>
            <person name="Mohd Noor M.I."/>
            <person name="Ong R.C."/>
            <person name="Putra M."/>
            <person name="Sireger I.Z."/>
            <person name="Indrioko S."/>
            <person name="Kosugi Y."/>
            <person name="Izuno A."/>
            <person name="Isagi Y."/>
            <person name="Lee S.L."/>
            <person name="Shimizu K.K."/>
        </authorList>
    </citation>
    <scope>NUCLEOTIDE SEQUENCE [LARGE SCALE GENOMIC DNA]</scope>
    <source>
        <strain evidence="1">214</strain>
    </source>
</reference>
<gene>
    <name evidence="1" type="ORF">SLEP1_g14956</name>
</gene>
<dbReference type="EMBL" id="BPVZ01000019">
    <property type="protein sequence ID" value="GKV02523.1"/>
    <property type="molecule type" value="Genomic_DNA"/>
</dbReference>
<proteinExistence type="predicted"/>
<evidence type="ECO:0000313" key="2">
    <source>
        <dbReference type="Proteomes" id="UP001054252"/>
    </source>
</evidence>